<dbReference type="EMBL" id="BPLR01004889">
    <property type="protein sequence ID" value="GIX98316.1"/>
    <property type="molecule type" value="Genomic_DNA"/>
</dbReference>
<organism evidence="2 3">
    <name type="scientific">Caerostris extrusa</name>
    <name type="common">Bark spider</name>
    <name type="synonym">Caerostris bankana</name>
    <dbReference type="NCBI Taxonomy" id="172846"/>
    <lineage>
        <taxon>Eukaryota</taxon>
        <taxon>Metazoa</taxon>
        <taxon>Ecdysozoa</taxon>
        <taxon>Arthropoda</taxon>
        <taxon>Chelicerata</taxon>
        <taxon>Arachnida</taxon>
        <taxon>Araneae</taxon>
        <taxon>Araneomorphae</taxon>
        <taxon>Entelegynae</taxon>
        <taxon>Araneoidea</taxon>
        <taxon>Araneidae</taxon>
        <taxon>Caerostris</taxon>
    </lineage>
</organism>
<feature type="region of interest" description="Disordered" evidence="1">
    <location>
        <begin position="1"/>
        <end position="26"/>
    </location>
</feature>
<keyword evidence="3" id="KW-1185">Reference proteome</keyword>
<dbReference type="AlphaFoldDB" id="A0AAV4PQ76"/>
<dbReference type="Proteomes" id="UP001054945">
    <property type="component" value="Unassembled WGS sequence"/>
</dbReference>
<gene>
    <name evidence="2" type="ORF">CEXT_420441</name>
</gene>
<accession>A0AAV4PQ76</accession>
<evidence type="ECO:0000256" key="1">
    <source>
        <dbReference type="SAM" id="MobiDB-lite"/>
    </source>
</evidence>
<proteinExistence type="predicted"/>
<reference evidence="2 3" key="1">
    <citation type="submission" date="2021-06" db="EMBL/GenBank/DDBJ databases">
        <title>Caerostris extrusa draft genome.</title>
        <authorList>
            <person name="Kono N."/>
            <person name="Arakawa K."/>
        </authorList>
    </citation>
    <scope>NUCLEOTIDE SEQUENCE [LARGE SCALE GENOMIC DNA]</scope>
</reference>
<comment type="caution">
    <text evidence="2">The sequence shown here is derived from an EMBL/GenBank/DDBJ whole genome shotgun (WGS) entry which is preliminary data.</text>
</comment>
<evidence type="ECO:0000313" key="2">
    <source>
        <dbReference type="EMBL" id="GIX98316.1"/>
    </source>
</evidence>
<protein>
    <submittedName>
        <fullName evidence="2">Uncharacterized protein</fullName>
    </submittedName>
</protein>
<name>A0AAV4PQ76_CAEEX</name>
<sequence length="82" mass="9134">MEADRKIMNSDFGVKEPATKEKQHPEKAFQIGLPNSWGNIETPFAAVKDQVMKSLIMDKVWDISAAAVSTSVCRPHETVPSY</sequence>
<evidence type="ECO:0000313" key="3">
    <source>
        <dbReference type="Proteomes" id="UP001054945"/>
    </source>
</evidence>